<keyword evidence="2" id="KW-0808">Transferase</keyword>
<evidence type="ECO:0000259" key="4">
    <source>
        <dbReference type="Pfam" id="PF00294"/>
    </source>
</evidence>
<dbReference type="GO" id="GO:0006000">
    <property type="term" value="P:fructose metabolic process"/>
    <property type="evidence" value="ECO:0007669"/>
    <property type="project" value="UniProtKB-ARBA"/>
</dbReference>
<gene>
    <name evidence="5" type="ORF">HAL01_12910</name>
</gene>
<feature type="domain" description="Carbohydrate kinase PfkB" evidence="4">
    <location>
        <begin position="1"/>
        <end position="308"/>
    </location>
</feature>
<dbReference type="PANTHER" id="PTHR43085">
    <property type="entry name" value="HEXOKINASE FAMILY MEMBER"/>
    <property type="match status" value="1"/>
</dbReference>
<dbReference type="InterPro" id="IPR050306">
    <property type="entry name" value="PfkB_Carbo_kinase"/>
</dbReference>
<keyword evidence="6" id="KW-1185">Reference proteome</keyword>
<dbReference type="GO" id="GO:0008865">
    <property type="term" value="F:fructokinase activity"/>
    <property type="evidence" value="ECO:0007669"/>
    <property type="project" value="UniProtKB-ARBA"/>
</dbReference>
<reference evidence="5 6" key="1">
    <citation type="submission" date="2019-07" db="EMBL/GenBank/DDBJ databases">
        <title>Whole genome shotgun sequence of Halolactibacillus alkaliphilus NBRC 103919.</title>
        <authorList>
            <person name="Hosoyama A."/>
            <person name="Uohara A."/>
            <person name="Ohji S."/>
            <person name="Ichikawa N."/>
        </authorList>
    </citation>
    <scope>NUCLEOTIDE SEQUENCE [LARGE SCALE GENOMIC DNA]</scope>
    <source>
        <strain evidence="5 6">NBRC 103919</strain>
    </source>
</reference>
<dbReference type="CDD" id="cd01167">
    <property type="entry name" value="bac_FRK"/>
    <property type="match status" value="1"/>
</dbReference>
<dbReference type="PANTHER" id="PTHR43085:SF54">
    <property type="entry name" value="PUTATIVE-RELATED"/>
    <property type="match status" value="1"/>
</dbReference>
<dbReference type="SUPFAM" id="SSF53613">
    <property type="entry name" value="Ribokinase-like"/>
    <property type="match status" value="1"/>
</dbReference>
<organism evidence="5 6">
    <name type="scientific">Halolactibacillus alkaliphilus</name>
    <dbReference type="NCBI Taxonomy" id="442899"/>
    <lineage>
        <taxon>Bacteria</taxon>
        <taxon>Bacillati</taxon>
        <taxon>Bacillota</taxon>
        <taxon>Bacilli</taxon>
        <taxon>Bacillales</taxon>
        <taxon>Bacillaceae</taxon>
        <taxon>Halolactibacillus</taxon>
    </lineage>
</organism>
<dbReference type="Proteomes" id="UP000321400">
    <property type="component" value="Unassembled WGS sequence"/>
</dbReference>
<accession>A0A511X1L7</accession>
<dbReference type="InterPro" id="IPR029056">
    <property type="entry name" value="Ribokinase-like"/>
</dbReference>
<evidence type="ECO:0000256" key="1">
    <source>
        <dbReference type="ARBA" id="ARBA00010688"/>
    </source>
</evidence>
<dbReference type="InterPro" id="IPR002139">
    <property type="entry name" value="Ribo/fructo_kinase"/>
</dbReference>
<evidence type="ECO:0000256" key="3">
    <source>
        <dbReference type="ARBA" id="ARBA00022777"/>
    </source>
</evidence>
<name>A0A511X1L7_9BACI</name>
<dbReference type="RefSeq" id="WP_089801525.1">
    <property type="nucleotide sequence ID" value="NZ_BJYE01000013.1"/>
</dbReference>
<dbReference type="Gene3D" id="3.40.1190.20">
    <property type="match status" value="1"/>
</dbReference>
<dbReference type="PRINTS" id="PR00990">
    <property type="entry name" value="RIBOKINASE"/>
</dbReference>
<evidence type="ECO:0000256" key="2">
    <source>
        <dbReference type="ARBA" id="ARBA00022679"/>
    </source>
</evidence>
<dbReference type="AlphaFoldDB" id="A0A511X1L7"/>
<comment type="similarity">
    <text evidence="1">Belongs to the carbohydrate kinase PfkB family.</text>
</comment>
<dbReference type="OrthoDB" id="9813569at2"/>
<protein>
    <submittedName>
        <fullName evidence="5">Fructokinase</fullName>
    </submittedName>
</protein>
<dbReference type="InterPro" id="IPR011611">
    <property type="entry name" value="PfkB_dom"/>
</dbReference>
<dbReference type="Pfam" id="PF00294">
    <property type="entry name" value="PfkB"/>
    <property type="match status" value="1"/>
</dbReference>
<dbReference type="InterPro" id="IPR002173">
    <property type="entry name" value="Carboh/pur_kinase_PfkB_CS"/>
</dbReference>
<proteinExistence type="inferred from homology"/>
<comment type="caution">
    <text evidence="5">The sequence shown here is derived from an EMBL/GenBank/DDBJ whole genome shotgun (WGS) entry which is preliminary data.</text>
</comment>
<keyword evidence="3 5" id="KW-0418">Kinase</keyword>
<dbReference type="STRING" id="442899.SAMN05720591_1139"/>
<evidence type="ECO:0000313" key="6">
    <source>
        <dbReference type="Proteomes" id="UP000321400"/>
    </source>
</evidence>
<sequence>MKKVYSIGEALIDFIPSVTDSDLKDVPSFRRVMGGAPANVAMTVSKLGGKSHFISKLGRDAFGDHITEQLETYGVDTRYVFKTAEANTGLAFVSLKKDGQRDFSFYRKPSADMLLSKDEVADIPFESGDILHFCSVDLIEAPVKYAHKQVIEDAVRHGAVISFDPNVRLPLWPDEASCRDTIQSFIPLADIVKVSDEELTFITGIEDEEAALQSLFQGRVNRVIYTKGKKGAMLLTKDFTVSHGGFKVEAIDTTGAGDAFIGSFIHQLTKRERQDVLTEEDYRKMLTFSNAFAALTTTKHGAVESLPSIDDTHVFIDKMDNNA</sequence>
<evidence type="ECO:0000313" key="5">
    <source>
        <dbReference type="EMBL" id="GEN56827.1"/>
    </source>
</evidence>
<dbReference type="PROSITE" id="PS00583">
    <property type="entry name" value="PFKB_KINASES_1"/>
    <property type="match status" value="1"/>
</dbReference>
<dbReference type="EMBL" id="BJYE01000013">
    <property type="protein sequence ID" value="GEN56827.1"/>
    <property type="molecule type" value="Genomic_DNA"/>
</dbReference>